<keyword evidence="3" id="KW-1185">Reference proteome</keyword>
<keyword evidence="1" id="KW-0812">Transmembrane</keyword>
<evidence type="ECO:0000313" key="3">
    <source>
        <dbReference type="Proteomes" id="UP000463939"/>
    </source>
</evidence>
<keyword evidence="1" id="KW-1133">Transmembrane helix</keyword>
<dbReference type="EMBL" id="AP021881">
    <property type="protein sequence ID" value="BBO99410.1"/>
    <property type="molecule type" value="Genomic_DNA"/>
</dbReference>
<sequence>MKDNKGWKFPEAWLIEDDGLIVRLIRGVALILTWLIMIVVFGMPLYQLLYPIILKSYS</sequence>
<dbReference type="RefSeq" id="WP_162083467.1">
    <property type="nucleotide sequence ID" value="NZ_AP021881.1"/>
</dbReference>
<gene>
    <name evidence="2" type="ORF">SFSGTM_01190</name>
</gene>
<dbReference type="KEGG" id="sniv:SFSGTM_01190"/>
<proteinExistence type="predicted"/>
<reference evidence="3" key="1">
    <citation type="submission" date="2019-11" db="EMBL/GenBank/DDBJ databases">
        <title>Isolation and characterization of a novel species in the genus Sulfuriferula.</title>
        <authorList>
            <person name="Mochizuki J."/>
            <person name="Kojima H."/>
            <person name="Fukui M."/>
        </authorList>
    </citation>
    <scope>NUCLEOTIDE SEQUENCE [LARGE SCALE GENOMIC DNA]</scope>
    <source>
        <strain evidence="3">SGTM</strain>
    </source>
</reference>
<evidence type="ECO:0000256" key="1">
    <source>
        <dbReference type="SAM" id="Phobius"/>
    </source>
</evidence>
<accession>A0A809RKW4</accession>
<keyword evidence="1" id="KW-0472">Membrane</keyword>
<name>A0A809RKW4_9PROT</name>
<dbReference type="Proteomes" id="UP000463939">
    <property type="component" value="Chromosome"/>
</dbReference>
<organism evidence="2 3">
    <name type="scientific">Sulfuriferula nivalis</name>
    <dbReference type="NCBI Taxonomy" id="2675298"/>
    <lineage>
        <taxon>Bacteria</taxon>
        <taxon>Pseudomonadati</taxon>
        <taxon>Pseudomonadota</taxon>
        <taxon>Betaproteobacteria</taxon>
        <taxon>Nitrosomonadales</taxon>
        <taxon>Sulfuricellaceae</taxon>
        <taxon>Sulfuriferula</taxon>
    </lineage>
</organism>
<protein>
    <submittedName>
        <fullName evidence="2">Uncharacterized protein</fullName>
    </submittedName>
</protein>
<feature type="transmembrane region" description="Helical" evidence="1">
    <location>
        <begin position="20"/>
        <end position="46"/>
    </location>
</feature>
<dbReference type="AlphaFoldDB" id="A0A809RKW4"/>
<evidence type="ECO:0000313" key="2">
    <source>
        <dbReference type="EMBL" id="BBO99410.1"/>
    </source>
</evidence>